<feature type="compositionally biased region" description="Pro residues" evidence="1">
    <location>
        <begin position="47"/>
        <end position="56"/>
    </location>
</feature>
<proteinExistence type="predicted"/>
<feature type="region of interest" description="Disordered" evidence="1">
    <location>
        <begin position="28"/>
        <end position="94"/>
    </location>
</feature>
<evidence type="ECO:0000256" key="1">
    <source>
        <dbReference type="SAM" id="MobiDB-lite"/>
    </source>
</evidence>
<dbReference type="EMBL" id="KZ680272">
    <property type="protein sequence ID" value="PTB61618.1"/>
    <property type="molecule type" value="Genomic_DNA"/>
</dbReference>
<name>A0A2T4AXA6_9HYPO</name>
<feature type="compositionally biased region" description="Polar residues" evidence="1">
    <location>
        <begin position="82"/>
        <end position="93"/>
    </location>
</feature>
<dbReference type="RefSeq" id="XP_024744938.1">
    <property type="nucleotide sequence ID" value="XM_024891959.1"/>
</dbReference>
<dbReference type="AlphaFoldDB" id="A0A2T4AXA6"/>
<accession>A0A2T4AXA6</accession>
<dbReference type="Proteomes" id="UP000241546">
    <property type="component" value="Unassembled WGS sequence"/>
</dbReference>
<evidence type="ECO:0000313" key="3">
    <source>
        <dbReference type="Proteomes" id="UP000241546"/>
    </source>
</evidence>
<gene>
    <name evidence="2" type="ORF">BBK36DRAFT_1131321</name>
</gene>
<evidence type="ECO:0000313" key="2">
    <source>
        <dbReference type="EMBL" id="PTB61618.1"/>
    </source>
</evidence>
<protein>
    <submittedName>
        <fullName evidence="2">Uncharacterized protein</fullName>
    </submittedName>
</protein>
<sequence length="118" mass="12990">MSSTYLDKELKTVQAREKQAYMHLRRQFGLGTPIPEEAEQDTSSTSIPPPPIPPHNPARGTHYAYPTNPKDCRARIDLPLGKNSTSQEQQAPQQDVCVGSFTTDAILKTPSSRNPATS</sequence>
<organism evidence="2 3">
    <name type="scientific">Trichoderma citrinoviride</name>
    <dbReference type="NCBI Taxonomy" id="58853"/>
    <lineage>
        <taxon>Eukaryota</taxon>
        <taxon>Fungi</taxon>
        <taxon>Dikarya</taxon>
        <taxon>Ascomycota</taxon>
        <taxon>Pezizomycotina</taxon>
        <taxon>Sordariomycetes</taxon>
        <taxon>Hypocreomycetidae</taxon>
        <taxon>Hypocreales</taxon>
        <taxon>Hypocreaceae</taxon>
        <taxon>Trichoderma</taxon>
    </lineage>
</organism>
<reference evidence="3" key="1">
    <citation type="submission" date="2016-07" db="EMBL/GenBank/DDBJ databases">
        <title>Multiple horizontal gene transfer events from other fungi enriched the ability of initially mycotrophic Trichoderma (Ascomycota) to feed on dead plant biomass.</title>
        <authorList>
            <consortium name="DOE Joint Genome Institute"/>
            <person name="Atanasova L."/>
            <person name="Chenthamara K."/>
            <person name="Zhang J."/>
            <person name="Grujic M."/>
            <person name="Henrissat B."/>
            <person name="Kuo A."/>
            <person name="Aerts A."/>
            <person name="Salamov A."/>
            <person name="Lipzen A."/>
            <person name="Labutti K."/>
            <person name="Barry K."/>
            <person name="Miao Y."/>
            <person name="Rahimi M.J."/>
            <person name="Shen Q."/>
            <person name="Grigoriev I.V."/>
            <person name="Kubicek C.P."/>
            <person name="Druzhinina I.S."/>
        </authorList>
    </citation>
    <scope>NUCLEOTIDE SEQUENCE [LARGE SCALE GENOMIC DNA]</scope>
    <source>
        <strain evidence="3">TUCIM 6016</strain>
    </source>
</reference>
<dbReference type="GeneID" id="36600077"/>
<dbReference type="OrthoDB" id="10477253at2759"/>
<keyword evidence="3" id="KW-1185">Reference proteome</keyword>